<protein>
    <recommendedName>
        <fullName evidence="4">non-specific serine/threonine protein kinase</fullName>
        <ecNumber evidence="4">2.7.11.1</ecNumber>
    </recommendedName>
</protein>
<keyword evidence="10" id="KW-0067">ATP-binding</keyword>
<feature type="compositionally biased region" description="Polar residues" evidence="14">
    <location>
        <begin position="46"/>
        <end position="58"/>
    </location>
</feature>
<evidence type="ECO:0000256" key="3">
    <source>
        <dbReference type="ARBA" id="ARBA00011370"/>
    </source>
</evidence>
<dbReference type="InterPro" id="IPR000403">
    <property type="entry name" value="PI3/4_kinase_cat_dom"/>
</dbReference>
<dbReference type="Pfam" id="PF25030">
    <property type="entry name" value="M-HEAT_ATR"/>
    <property type="match status" value="1"/>
</dbReference>
<dbReference type="Pfam" id="PF23593">
    <property type="entry name" value="HEAT_ATR"/>
    <property type="match status" value="1"/>
</dbReference>
<reference evidence="18" key="1">
    <citation type="submission" date="2021-07" db="EMBL/GenBank/DDBJ databases">
        <authorList>
            <person name="Durling M."/>
        </authorList>
    </citation>
    <scope>NUCLEOTIDE SEQUENCE</scope>
</reference>
<dbReference type="OrthoDB" id="381190at2759"/>
<dbReference type="Gene3D" id="3.30.1010.10">
    <property type="entry name" value="Phosphatidylinositol 3-kinase Catalytic Subunit, Chain A, domain 4"/>
    <property type="match status" value="1"/>
</dbReference>
<evidence type="ECO:0000259" key="17">
    <source>
        <dbReference type="PROSITE" id="PS51190"/>
    </source>
</evidence>
<dbReference type="InterPro" id="IPR011009">
    <property type="entry name" value="Kinase-like_dom_sf"/>
</dbReference>
<dbReference type="SMART" id="SM01343">
    <property type="entry name" value="FATC"/>
    <property type="match status" value="1"/>
</dbReference>
<dbReference type="InterPro" id="IPR003152">
    <property type="entry name" value="FATC_dom"/>
</dbReference>
<feature type="domain" description="PI3K/PI4K catalytic" evidence="15">
    <location>
        <begin position="2140"/>
        <end position="2446"/>
    </location>
</feature>
<evidence type="ECO:0000256" key="7">
    <source>
        <dbReference type="ARBA" id="ARBA00022741"/>
    </source>
</evidence>
<evidence type="ECO:0000259" key="15">
    <source>
        <dbReference type="PROSITE" id="PS50290"/>
    </source>
</evidence>
<keyword evidence="19" id="KW-1185">Reference proteome</keyword>
<dbReference type="PROSITE" id="PS50290">
    <property type="entry name" value="PI3_4_KINASE_3"/>
    <property type="match status" value="1"/>
</dbReference>
<dbReference type="PANTHER" id="PTHR11139">
    <property type="entry name" value="ATAXIA TELANGIECTASIA MUTATED ATM -RELATED"/>
    <property type="match status" value="1"/>
</dbReference>
<dbReference type="Pfam" id="PF02260">
    <property type="entry name" value="FATC"/>
    <property type="match status" value="1"/>
</dbReference>
<keyword evidence="7" id="KW-0547">Nucleotide-binding</keyword>
<name>A0A9N9L872_9HELO</name>
<feature type="region of interest" description="Disordered" evidence="14">
    <location>
        <begin position="1"/>
        <end position="29"/>
    </location>
</feature>
<evidence type="ECO:0000259" key="16">
    <source>
        <dbReference type="PROSITE" id="PS51189"/>
    </source>
</evidence>
<dbReference type="InterPro" id="IPR014009">
    <property type="entry name" value="PIK_FAT"/>
</dbReference>
<dbReference type="GO" id="GO:0005634">
    <property type="term" value="C:nucleus"/>
    <property type="evidence" value="ECO:0007669"/>
    <property type="project" value="UniProtKB-SubCell"/>
</dbReference>
<evidence type="ECO:0000256" key="8">
    <source>
        <dbReference type="ARBA" id="ARBA00022763"/>
    </source>
</evidence>
<evidence type="ECO:0000256" key="11">
    <source>
        <dbReference type="ARBA" id="ARBA00023204"/>
    </source>
</evidence>
<accession>A0A9N9L872</accession>
<dbReference type="SMART" id="SM00802">
    <property type="entry name" value="UME"/>
    <property type="match status" value="1"/>
</dbReference>
<dbReference type="Gene3D" id="1.10.1070.11">
    <property type="entry name" value="Phosphatidylinositol 3-/4-kinase, catalytic domain"/>
    <property type="match status" value="1"/>
</dbReference>
<dbReference type="GO" id="GO:0000077">
    <property type="term" value="P:DNA damage checkpoint signaling"/>
    <property type="evidence" value="ECO:0007669"/>
    <property type="project" value="TreeGrafter"/>
</dbReference>
<comment type="subcellular location">
    <subcellularLocation>
        <location evidence="1">Nucleus</location>
    </subcellularLocation>
</comment>
<proteinExistence type="inferred from homology"/>
<dbReference type="FunFam" id="3.30.1010.10:FF:000017">
    <property type="entry name" value="Inositol kinase kinase (UvsB)"/>
    <property type="match status" value="1"/>
</dbReference>
<evidence type="ECO:0000256" key="14">
    <source>
        <dbReference type="SAM" id="MobiDB-lite"/>
    </source>
</evidence>
<dbReference type="EMBL" id="CAJVRL010000092">
    <property type="protein sequence ID" value="CAG8959803.1"/>
    <property type="molecule type" value="Genomic_DNA"/>
</dbReference>
<dbReference type="Pfam" id="PF00454">
    <property type="entry name" value="PI3_PI4_kinase"/>
    <property type="match status" value="1"/>
</dbReference>
<dbReference type="InterPro" id="IPR056802">
    <property type="entry name" value="ATR-like_M-HEAT"/>
</dbReference>
<evidence type="ECO:0000256" key="1">
    <source>
        <dbReference type="ARBA" id="ARBA00004123"/>
    </source>
</evidence>
<dbReference type="InterPro" id="IPR057564">
    <property type="entry name" value="HEAT_ATR"/>
</dbReference>
<dbReference type="InterPro" id="IPR012993">
    <property type="entry name" value="UME"/>
</dbReference>
<evidence type="ECO:0000256" key="4">
    <source>
        <dbReference type="ARBA" id="ARBA00012513"/>
    </source>
</evidence>
<dbReference type="InterPro" id="IPR011989">
    <property type="entry name" value="ARM-like"/>
</dbReference>
<evidence type="ECO:0000313" key="19">
    <source>
        <dbReference type="Proteomes" id="UP000696280"/>
    </source>
</evidence>
<dbReference type="Proteomes" id="UP000696280">
    <property type="component" value="Unassembled WGS sequence"/>
</dbReference>
<gene>
    <name evidence="18" type="ORF">HYFRA_00001711</name>
</gene>
<comment type="function">
    <text evidence="13">Serine/threonine protein kinase which activates checkpoint signaling upon genotoxic stresses such as ionizing radiation (IR), ultraviolet light (UV), or DNA replication stalling, thereby acting as a DNA damage sensor. Recognizes the substrate consensus sequence [ST]-Q. Phosphorylates histone H2A to form H2AS128ph (gamma-H2A) at sites of DNA damage, involved in the regulation of DNA damage response mechanism. Required for the control of telomere length and genome stability.</text>
</comment>
<dbReference type="GO" id="GO:0006281">
    <property type="term" value="P:DNA repair"/>
    <property type="evidence" value="ECO:0007669"/>
    <property type="project" value="UniProtKB-KW"/>
</dbReference>
<evidence type="ECO:0000256" key="13">
    <source>
        <dbReference type="ARBA" id="ARBA00025079"/>
    </source>
</evidence>
<dbReference type="InterPro" id="IPR016024">
    <property type="entry name" value="ARM-type_fold"/>
</dbReference>
<evidence type="ECO:0000256" key="6">
    <source>
        <dbReference type="ARBA" id="ARBA00022679"/>
    </source>
</evidence>
<comment type="caution">
    <text evidence="18">The sequence shown here is derived from an EMBL/GenBank/DDBJ whole genome shotgun (WGS) entry which is preliminary data.</text>
</comment>
<organism evidence="18 19">
    <name type="scientific">Hymenoscyphus fraxineus</name>
    <dbReference type="NCBI Taxonomy" id="746836"/>
    <lineage>
        <taxon>Eukaryota</taxon>
        <taxon>Fungi</taxon>
        <taxon>Dikarya</taxon>
        <taxon>Ascomycota</taxon>
        <taxon>Pezizomycotina</taxon>
        <taxon>Leotiomycetes</taxon>
        <taxon>Helotiales</taxon>
        <taxon>Helotiaceae</taxon>
        <taxon>Hymenoscyphus</taxon>
    </lineage>
</organism>
<evidence type="ECO:0000313" key="18">
    <source>
        <dbReference type="EMBL" id="CAG8959803.1"/>
    </source>
</evidence>
<keyword evidence="9" id="KW-0418">Kinase</keyword>
<sequence length="2479" mass="278935">MAPYSRTSAHGPESHGQSNGLNRAPVPMGVFDAPPSTMAAQLISNLATTNPPNGNNRVSSREPKQDELKRLMVEVSELENSGHEPTDVVVKLEHKHKLVYVFARAVLERLNHDDPFMNIPQLISQASDALDIFTSTITEVPLVLDYTSNSVKSFPTRGPEPLWVWLFPRVLTLFGRPGCDPLTAKIKDFFQVCFQVVSKSPKLWKLNFLFFSYLKDCTSAILNHLPNSNILTQGKMGELIIPDAFDYLVYSTDESSTTNPTPFCTYTIRDPGHAFSHVVSLLNMLVDVSVESASTFDATPAFQDYVAWVLDSFAIVHDIGKRWESNPRLRESCESFAETILHALHSLISSLKSSLSDSVLRKGYLILIAFCADILETPYNISGESSLLCLCRCLLNIALASRQYDSIQRAVSIHLFPRIRFCFDDQDILLKLGKDFQKAASILSDVCKVELSKPPQLINYDSYDSVELNMEFSNLMIDKVVHETSHEGPPSKRRRVEESNETFGQVVGNLYSILGAQVATDLDGLSNIAESCFAVLNVEDQCKAIDHMSRIPCAAYGSLQVNHNADGTIRDSKCPVCEGVVDPDMSNISKTRCQSVSTEAIATFMALVKSSVFLDSRQPRVMAMFALRRFTVHFEDLEFFDLEKSPLGQWCLQSLRSSIRELRIASGRTLVGFLRDLGSAEDLTRKNRFNVLQLLRSFAENGNVQFQETCVLALGQVGRIFDDEELNIVLLSLVGYLGHSNPIISGVAFNEILKLAKANGVTVDRMFSPCWGTIAIEVIKDLLVRPQTTQLMADLLAISVSEFLILTQTHTLPWLVLLGKTDVIKKIADARGEKDAELACMETSNMVAILPLLLTQTGDIENVAMARLKAVSPKFQDVDFARLMKVEPGSQAFYLLKAAGEADLSKKSRIHFALGYLAKHASEPSEGSRKKKNTVGMFLEQHLLGLVARLSEVVNDPRDEYPTQEKQRCVKAFEELVKVAKTHARAARPQICACLQSALDHKSLQSAAMSAWGAILTYLGDEDVEPMLESTFSTIIQRWETFKGPTRKTVEDFLQYLIKNRAHLIRNMILFLPSLGHVPDLSEIESQINKWRKPTGAGNAFQIFSRRIGHENPGVVIQALVELRDYLQVEQSFLQMSAISEQPDIIVSILVRSVLDTCVKFNGSHTDIARLSAECIGIIGCLDPNRVESVREQKEMVVVSNFEDSSETTDFVLFMLEEVIVKAFLSATDTAWQGFLSYVMQELLWKCDFKEICATGTRNAADEELYEKWCRLPINVQDTLTPFLTSKYSLLEGKLAKVTYPIFNPDNAASGKMYVSWLRSFVLDLLQKQFNLHANIIFPALYRAIRIKDISIASFLLPYVALHVVTLGADQHRKEITEELLRILTYDVEDDSKTRKEELKLCLEAVFRILDYFSRWIQEKQAKLSRRHTSADAPVNPEVQRVELVISQIPPEIIAQRAVECKSYSRALFYWEQHIRHVRKDQVNYAAKPRMLERLQDIYTQIDEPDGIEGISAHLHVLDIEQQILGHRKAGRWTAAQSWYEIKLAEKPDDVDVQVNLLTCLKESGQHDVLLNYIEGMRTATDTTSRLLPFATEASWSTGRWPALSKYTSMAPKGMSENFNVRVGQALLALHAKDSKLFQETIQATRKQIASSLSVAATASIGDCHDNMLKLHVLTELEMIAGVNPGEVDRPKVLGKLKTRLEMIGAYLNDKQYLLGIRRAAMQLSSASFTQGDVAEAWLTSARLARKGNAMHQSFNAVLHASQLKDESATIEHARLLWKEGHHRKAIQNLQGAIENNAFISHNREADMSAYTGVDSVDQQNFLTARAHLLLAKWMDSAGQTNAASLRTQYQLAAKTHSNWEKGHYYLGRHYNKILEAEKSQPPELQSEKCLTGETAKLVIENYLRSLNYGTKYLYQTLPRLLTLWLELGTQINQPIDPRHGGNSKEFVTGITNRRKEHLQNVHGRFTKYITKMPAYMFYTALPQIVARINHPNPDVSKFLTHIIYKVVAAHPQQALWSLMAVCSSTQMDRKTKGVGILQSLRGNSSKKSEMSSIDIKSLIKSGERLADQLLLACNAGDFQGNRTTTASLSKDLGFNQKTCLPSSMAVPVERVLTATLPTLTDNIKTHKAFSRDIVTMQSFSDEVLVLSSLQKPRKLVARGSDGKEYGLMCKPKDDLRKDQRLMEFNSMINRALKRDAEASRRQLYIKTYAVTPLNEECGLIEWVEGLKTLRDILLALYKAQGISVNYKEIEAYCDEACRSDEKLPFYTQKVLGQFPPVFHKWFVQQFPEPSTWFAARLRYTRSCAVMSMVGTMLGLGDRHGENILFEEGNGGTFHVDFNCLFEKGLTFHKPERVPFRLTHNMVDAMGMYGYEGPFRKSSELTLKLLRQHQETLMTILEAFIYDPTLDLLKKVEKRKKEGVYTPPQTAQGVLDNIRRKVKGLMPNESVPLGVEGQVEELISQATNQKFLAGMYIGWCSFF</sequence>
<dbReference type="SMART" id="SM00146">
    <property type="entry name" value="PI3Kc"/>
    <property type="match status" value="1"/>
</dbReference>
<dbReference type="Gene3D" id="1.25.10.10">
    <property type="entry name" value="Leucine-rich Repeat Variant"/>
    <property type="match status" value="1"/>
</dbReference>
<dbReference type="Pfam" id="PF02259">
    <property type="entry name" value="FAT"/>
    <property type="match status" value="1"/>
</dbReference>
<dbReference type="PROSITE" id="PS51190">
    <property type="entry name" value="FATC"/>
    <property type="match status" value="1"/>
</dbReference>
<dbReference type="EC" id="2.7.11.1" evidence="4"/>
<comment type="similarity">
    <text evidence="2">Belongs to the PI3/PI4-kinase family. ATM subfamily.</text>
</comment>
<dbReference type="PANTHER" id="PTHR11139:SF125">
    <property type="entry name" value="SERINE_THREONINE-PROTEIN KINASE MEC1"/>
    <property type="match status" value="1"/>
</dbReference>
<dbReference type="FunFam" id="1.10.1070.11:FF:000031">
    <property type="entry name" value="Phosphatidyl inositol 3-kinase"/>
    <property type="match status" value="1"/>
</dbReference>
<dbReference type="GO" id="GO:0005694">
    <property type="term" value="C:chromosome"/>
    <property type="evidence" value="ECO:0007669"/>
    <property type="project" value="TreeGrafter"/>
</dbReference>
<keyword evidence="6" id="KW-0808">Transferase</keyword>
<dbReference type="GO" id="GO:0000723">
    <property type="term" value="P:telomere maintenance"/>
    <property type="evidence" value="ECO:0007669"/>
    <property type="project" value="TreeGrafter"/>
</dbReference>
<dbReference type="GO" id="GO:0005524">
    <property type="term" value="F:ATP binding"/>
    <property type="evidence" value="ECO:0007669"/>
    <property type="project" value="UniProtKB-KW"/>
</dbReference>
<feature type="domain" description="FATC" evidence="17">
    <location>
        <begin position="2447"/>
        <end position="2479"/>
    </location>
</feature>
<dbReference type="Pfam" id="PF08064">
    <property type="entry name" value="UME"/>
    <property type="match status" value="1"/>
</dbReference>
<feature type="region of interest" description="Disordered" evidence="14">
    <location>
        <begin position="46"/>
        <end position="66"/>
    </location>
</feature>
<dbReference type="SUPFAM" id="SSF56112">
    <property type="entry name" value="Protein kinase-like (PK-like)"/>
    <property type="match status" value="1"/>
</dbReference>
<keyword evidence="12" id="KW-0539">Nucleus</keyword>
<comment type="subunit">
    <text evidence="3">Associates with DNA double-strand breaks.</text>
</comment>
<evidence type="ECO:0000256" key="10">
    <source>
        <dbReference type="ARBA" id="ARBA00022840"/>
    </source>
</evidence>
<dbReference type="InterPro" id="IPR003151">
    <property type="entry name" value="PIK-rel_kinase_FAT"/>
</dbReference>
<keyword evidence="11" id="KW-0234">DNA repair</keyword>
<dbReference type="GO" id="GO:0004674">
    <property type="term" value="F:protein serine/threonine kinase activity"/>
    <property type="evidence" value="ECO:0007669"/>
    <property type="project" value="UniProtKB-KW"/>
</dbReference>
<keyword evidence="5" id="KW-0723">Serine/threonine-protein kinase</keyword>
<evidence type="ECO:0000256" key="12">
    <source>
        <dbReference type="ARBA" id="ARBA00023242"/>
    </source>
</evidence>
<evidence type="ECO:0000256" key="5">
    <source>
        <dbReference type="ARBA" id="ARBA00022527"/>
    </source>
</evidence>
<dbReference type="SUPFAM" id="SSF48371">
    <property type="entry name" value="ARM repeat"/>
    <property type="match status" value="1"/>
</dbReference>
<feature type="domain" description="FAT" evidence="16">
    <location>
        <begin position="1453"/>
        <end position="2025"/>
    </location>
</feature>
<dbReference type="InterPro" id="IPR050517">
    <property type="entry name" value="DDR_Repair_Kinase"/>
</dbReference>
<evidence type="ECO:0000256" key="9">
    <source>
        <dbReference type="ARBA" id="ARBA00022777"/>
    </source>
</evidence>
<evidence type="ECO:0000256" key="2">
    <source>
        <dbReference type="ARBA" id="ARBA00010769"/>
    </source>
</evidence>
<dbReference type="CDD" id="cd00892">
    <property type="entry name" value="PIKKc_ATR"/>
    <property type="match status" value="1"/>
</dbReference>
<dbReference type="PROSITE" id="PS51189">
    <property type="entry name" value="FAT"/>
    <property type="match status" value="1"/>
</dbReference>
<keyword evidence="8" id="KW-0227">DNA damage</keyword>
<dbReference type="InterPro" id="IPR036940">
    <property type="entry name" value="PI3/4_kinase_cat_sf"/>
</dbReference>